<dbReference type="InterPro" id="IPR029058">
    <property type="entry name" value="AB_hydrolase_fold"/>
</dbReference>
<dbReference type="Gene3D" id="3.40.50.1820">
    <property type="entry name" value="alpha/beta hydrolase"/>
    <property type="match status" value="1"/>
</dbReference>
<keyword evidence="2" id="KW-0378">Hydrolase</keyword>
<dbReference type="Proteomes" id="UP000305921">
    <property type="component" value="Unassembled WGS sequence"/>
</dbReference>
<dbReference type="Pfam" id="PF00561">
    <property type="entry name" value="Abhydrolase_1"/>
    <property type="match status" value="1"/>
</dbReference>
<dbReference type="InterPro" id="IPR000073">
    <property type="entry name" value="AB_hydrolase_1"/>
</dbReference>
<evidence type="ECO:0000313" key="3">
    <source>
        <dbReference type="Proteomes" id="UP000305921"/>
    </source>
</evidence>
<dbReference type="OrthoDB" id="5431692at2"/>
<dbReference type="AlphaFoldDB" id="A0A5R9EID0"/>
<reference evidence="2 3" key="1">
    <citation type="submission" date="2019-05" db="EMBL/GenBank/DDBJ databases">
        <title>Streptomyces marianii sp. nov., a novel marine actinomycete from southern coast of India.</title>
        <authorList>
            <person name="Iniyan A.M."/>
            <person name="Wink J."/>
            <person name="Ramprasad E."/>
            <person name="Ramana C.V."/>
            <person name="Bunk B."/>
            <person name="Sproer C."/>
            <person name="Joseph F.-J.R.S."/>
            <person name="Vincent S.G.P."/>
        </authorList>
    </citation>
    <scope>NUCLEOTIDE SEQUENCE [LARGE SCALE GENOMIC DNA]</scope>
    <source>
        <strain evidence="2 3">ICN19</strain>
    </source>
</reference>
<protein>
    <submittedName>
        <fullName evidence="2">Alpha/beta hydrolase</fullName>
    </submittedName>
</protein>
<comment type="caution">
    <text evidence="2">The sequence shown here is derived from an EMBL/GenBank/DDBJ whole genome shotgun (WGS) entry which is preliminary data.</text>
</comment>
<dbReference type="SUPFAM" id="SSF53474">
    <property type="entry name" value="alpha/beta-Hydrolases"/>
    <property type="match status" value="1"/>
</dbReference>
<feature type="domain" description="AB hydrolase-1" evidence="1">
    <location>
        <begin position="25"/>
        <end position="223"/>
    </location>
</feature>
<gene>
    <name evidence="2" type="ORF">FEF34_34335</name>
</gene>
<keyword evidence="3" id="KW-1185">Reference proteome</keyword>
<organism evidence="2 3">
    <name type="scientific">Streptomyces marianii</name>
    <dbReference type="NCBI Taxonomy" id="1817406"/>
    <lineage>
        <taxon>Bacteria</taxon>
        <taxon>Bacillati</taxon>
        <taxon>Actinomycetota</taxon>
        <taxon>Actinomycetes</taxon>
        <taxon>Kitasatosporales</taxon>
        <taxon>Streptomycetaceae</taxon>
        <taxon>Streptomyces</taxon>
    </lineage>
</organism>
<dbReference type="InterPro" id="IPR050266">
    <property type="entry name" value="AB_hydrolase_sf"/>
</dbReference>
<evidence type="ECO:0000313" key="2">
    <source>
        <dbReference type="EMBL" id="TLQ48649.1"/>
    </source>
</evidence>
<accession>A0A5R9EID0</accession>
<dbReference type="EMBL" id="VAWE01000001">
    <property type="protein sequence ID" value="TLQ48649.1"/>
    <property type="molecule type" value="Genomic_DNA"/>
</dbReference>
<proteinExistence type="predicted"/>
<sequence length="274" mass="29979">MSLRYGYADTPLGQLHYAEAGTGEPMILVHQTPRSLDEFREVQPLLAVERRVIAMDMYGFGMSAKFPAPQRIEDYAAGVIALADALGLRRFAILGHHTGYFVASEVASAVPERITAAIMSAGEWVDEEFREAAANMDPSDPAYGVDDAPAQEDGSHLMALWAKRYPLYPKGHPEILHRFIRDALTEGVDPTEGHRACATYEMEKRVGLVTAPVLIIAATADPVSYPHTDRLREVYTNAKSVAVVEIEDGMIPLMEQKAPEVAAAVGSFLARINL</sequence>
<dbReference type="GO" id="GO:0016787">
    <property type="term" value="F:hydrolase activity"/>
    <property type="evidence" value="ECO:0007669"/>
    <property type="project" value="UniProtKB-KW"/>
</dbReference>
<dbReference type="PANTHER" id="PTHR43798">
    <property type="entry name" value="MONOACYLGLYCEROL LIPASE"/>
    <property type="match status" value="1"/>
</dbReference>
<evidence type="ECO:0000259" key="1">
    <source>
        <dbReference type="Pfam" id="PF00561"/>
    </source>
</evidence>
<name>A0A5R9EID0_9ACTN</name>